<name>A0A380ZV10_9FLAO</name>
<feature type="transmembrane region" description="Helical" evidence="2">
    <location>
        <begin position="80"/>
        <end position="106"/>
    </location>
</feature>
<evidence type="ECO:0000313" key="4">
    <source>
        <dbReference type="Proteomes" id="UP000255515"/>
    </source>
</evidence>
<reference evidence="3 4" key="1">
    <citation type="submission" date="2018-06" db="EMBL/GenBank/DDBJ databases">
        <authorList>
            <consortium name="Pathogen Informatics"/>
            <person name="Doyle S."/>
        </authorList>
    </citation>
    <scope>NUCLEOTIDE SEQUENCE [LARGE SCALE GENOMIC DNA]</scope>
    <source>
        <strain evidence="3 4">NCTC11661</strain>
    </source>
</reference>
<keyword evidence="2" id="KW-0812">Transmembrane</keyword>
<proteinExistence type="predicted"/>
<dbReference type="Proteomes" id="UP000255515">
    <property type="component" value="Unassembled WGS sequence"/>
</dbReference>
<feature type="transmembrane region" description="Helical" evidence="2">
    <location>
        <begin position="146"/>
        <end position="167"/>
    </location>
</feature>
<accession>A0A380ZV10</accession>
<keyword evidence="1" id="KW-0175">Coiled coil</keyword>
<organism evidence="3 4">
    <name type="scientific">Bergeyella zoohelcum</name>
    <dbReference type="NCBI Taxonomy" id="1015"/>
    <lineage>
        <taxon>Bacteria</taxon>
        <taxon>Pseudomonadati</taxon>
        <taxon>Bacteroidota</taxon>
        <taxon>Flavobacteriia</taxon>
        <taxon>Flavobacteriales</taxon>
        <taxon>Weeksellaceae</taxon>
        <taxon>Bergeyella</taxon>
    </lineage>
</organism>
<feature type="transmembrane region" description="Helical" evidence="2">
    <location>
        <begin position="50"/>
        <end position="68"/>
    </location>
</feature>
<feature type="coiled-coil region" evidence="1">
    <location>
        <begin position="3"/>
        <end position="56"/>
    </location>
</feature>
<evidence type="ECO:0000256" key="1">
    <source>
        <dbReference type="SAM" id="Coils"/>
    </source>
</evidence>
<dbReference type="EMBL" id="UFTJ01000005">
    <property type="protein sequence ID" value="SUV53143.1"/>
    <property type="molecule type" value="Genomic_DNA"/>
</dbReference>
<gene>
    <name evidence="3" type="ORF">NCTC11661_02290</name>
</gene>
<sequence length="168" mass="19253">MDIENFEKQLEDYANRLERSVQEQHEQQLVSRIKKHQALNEELQKTRQELLRYLVATSGMIFSILIGLGKSEAHQPLARWGFAIAIVLLGLGVLLLSIALYSLLYIRRKIVERYAKVLEKAYTTHHPAEKIHQVREPRFFALCEKVGLVCLALAVIALMVSVVAQYVL</sequence>
<dbReference type="AlphaFoldDB" id="A0A380ZV10"/>
<keyword evidence="2" id="KW-0472">Membrane</keyword>
<evidence type="ECO:0000313" key="3">
    <source>
        <dbReference type="EMBL" id="SUV53143.1"/>
    </source>
</evidence>
<evidence type="ECO:0000256" key="2">
    <source>
        <dbReference type="SAM" id="Phobius"/>
    </source>
</evidence>
<keyword evidence="2" id="KW-1133">Transmembrane helix</keyword>
<protein>
    <submittedName>
        <fullName evidence="3">Uncharacterized protein</fullName>
    </submittedName>
</protein>
<dbReference type="RefSeq" id="WP_002688523.1">
    <property type="nucleotide sequence ID" value="NZ_UFTJ01000005.1"/>
</dbReference>